<dbReference type="GO" id="GO:0009229">
    <property type="term" value="P:thiamine diphosphate biosynthetic process"/>
    <property type="evidence" value="ECO:0007669"/>
    <property type="project" value="UniProtKB-UniPathway"/>
</dbReference>
<evidence type="ECO:0000256" key="22">
    <source>
        <dbReference type="ARBA" id="ARBA00061559"/>
    </source>
</evidence>
<evidence type="ECO:0000256" key="15">
    <source>
        <dbReference type="ARBA" id="ARBA00022977"/>
    </source>
</evidence>
<dbReference type="Pfam" id="PF08543">
    <property type="entry name" value="Phos_pyr_kin"/>
    <property type="match status" value="1"/>
</dbReference>
<dbReference type="UniPathway" id="UPA00060">
    <property type="reaction ID" value="UER00138"/>
</dbReference>
<evidence type="ECO:0000259" key="25">
    <source>
        <dbReference type="Pfam" id="PF03070"/>
    </source>
</evidence>
<dbReference type="GO" id="GO:0005524">
    <property type="term" value="F:ATP binding"/>
    <property type="evidence" value="ECO:0007669"/>
    <property type="project" value="UniProtKB-KW"/>
</dbReference>
<evidence type="ECO:0000256" key="7">
    <source>
        <dbReference type="ARBA" id="ARBA00005165"/>
    </source>
</evidence>
<dbReference type="CDD" id="cd01169">
    <property type="entry name" value="HMPP_kinase"/>
    <property type="match status" value="1"/>
</dbReference>
<evidence type="ECO:0000256" key="1">
    <source>
        <dbReference type="ARBA" id="ARBA00000151"/>
    </source>
</evidence>
<dbReference type="EMBL" id="LKEV01000006">
    <property type="protein sequence ID" value="KQB85709.1"/>
    <property type="molecule type" value="Genomic_DNA"/>
</dbReference>
<dbReference type="SUPFAM" id="SSF48613">
    <property type="entry name" value="Heme oxygenase-like"/>
    <property type="match status" value="1"/>
</dbReference>
<dbReference type="GO" id="GO:0009228">
    <property type="term" value="P:thiamine biosynthetic process"/>
    <property type="evidence" value="ECO:0007669"/>
    <property type="project" value="UniProtKB-KW"/>
</dbReference>
<dbReference type="InterPro" id="IPR013749">
    <property type="entry name" value="PM/HMP-P_kinase-1"/>
</dbReference>
<dbReference type="OrthoDB" id="34166at2"/>
<comment type="similarity">
    <text evidence="21">In the central section; belongs to the ThiD family.</text>
</comment>
<feature type="domain" description="Pyridoxamine kinase/Phosphomethylpyrimidine kinase" evidence="26">
    <location>
        <begin position="13"/>
        <end position="259"/>
    </location>
</feature>
<evidence type="ECO:0000256" key="9">
    <source>
        <dbReference type="ARBA" id="ARBA00012830"/>
    </source>
</evidence>
<dbReference type="PANTHER" id="PTHR20858">
    <property type="entry name" value="PHOSPHOMETHYLPYRIMIDINE KINASE"/>
    <property type="match status" value="1"/>
</dbReference>
<comment type="similarity">
    <text evidence="20">In the N-terminal section; belongs to the thiamine-phosphate synthase family.</text>
</comment>
<evidence type="ECO:0000256" key="3">
    <source>
        <dbReference type="ARBA" id="ARBA00001946"/>
    </source>
</evidence>
<evidence type="ECO:0000256" key="16">
    <source>
        <dbReference type="ARBA" id="ARBA00023268"/>
    </source>
</evidence>
<evidence type="ECO:0000259" key="26">
    <source>
        <dbReference type="Pfam" id="PF08543"/>
    </source>
</evidence>
<dbReference type="NCBIfam" id="NF011301">
    <property type="entry name" value="PRK14713.1"/>
    <property type="match status" value="1"/>
</dbReference>
<dbReference type="GO" id="GO:0005829">
    <property type="term" value="C:cytosol"/>
    <property type="evidence" value="ECO:0007669"/>
    <property type="project" value="TreeGrafter"/>
</dbReference>
<evidence type="ECO:0000256" key="23">
    <source>
        <dbReference type="ARBA" id="ARBA00067202"/>
    </source>
</evidence>
<feature type="region of interest" description="Disordered" evidence="24">
    <location>
        <begin position="250"/>
        <end position="280"/>
    </location>
</feature>
<comment type="similarity">
    <text evidence="22">In the C-terminal section; belongs to the thiaminase-2 family.</text>
</comment>
<accession>A0A0Q0UGA7</accession>
<comment type="cofactor">
    <cofactor evidence="3">
        <name>Mg(2+)</name>
        <dbReference type="ChEBI" id="CHEBI:18420"/>
    </cofactor>
</comment>
<dbReference type="CDD" id="cd19365">
    <property type="entry name" value="TenA_C-like"/>
    <property type="match status" value="1"/>
</dbReference>
<keyword evidence="15" id="KW-0784">Thiamine biosynthesis</keyword>
<dbReference type="Pfam" id="PF03070">
    <property type="entry name" value="TENA_THI-4"/>
    <property type="match status" value="1"/>
</dbReference>
<dbReference type="SUPFAM" id="SSF53613">
    <property type="entry name" value="Ribokinase-like"/>
    <property type="match status" value="1"/>
</dbReference>
<comment type="pathway">
    <text evidence="6">Cofactor biosynthesis; thiamine diphosphate biosynthesis; 4-amino-2-methyl-5-diphosphomethylpyrimidine from 5-amino-1-(5-phospho-D-ribosyl)imidazole: step 3/3.</text>
</comment>
<name>A0A0Q0UGA7_9CORY</name>
<dbReference type="FunFam" id="3.40.1190.20:FF:000003">
    <property type="entry name" value="Phosphomethylpyrimidine kinase ThiD"/>
    <property type="match status" value="1"/>
</dbReference>
<dbReference type="GO" id="GO:0008902">
    <property type="term" value="F:hydroxymethylpyrimidine kinase activity"/>
    <property type="evidence" value="ECO:0007669"/>
    <property type="project" value="UniProtKB-EC"/>
</dbReference>
<dbReference type="GO" id="GO:0004789">
    <property type="term" value="F:thiamine-phosphate diphosphorylase activity"/>
    <property type="evidence" value="ECO:0007669"/>
    <property type="project" value="UniProtKB-EC"/>
</dbReference>
<dbReference type="InterPro" id="IPR004399">
    <property type="entry name" value="HMP/HMP-P_kinase_dom"/>
</dbReference>
<keyword evidence="16" id="KW-0511">Multifunctional enzyme</keyword>
<feature type="domain" description="Thiaminase-2/PQQC" evidence="25">
    <location>
        <begin position="317"/>
        <end position="499"/>
    </location>
</feature>
<dbReference type="RefSeq" id="WP_055178437.1">
    <property type="nucleotide sequence ID" value="NZ_JAUSQY010000001.1"/>
</dbReference>
<dbReference type="PATRIC" id="fig|1544413.3.peg.1846"/>
<dbReference type="Gene3D" id="1.20.910.10">
    <property type="entry name" value="Heme oxygenase-like"/>
    <property type="match status" value="1"/>
</dbReference>
<sequence length="500" mass="53837">MALPRVLTIAGTDPTGGAGIQADIKAISEAGGFPLSVTTALVAQNTHGVRSIHTPPQEFLVAQLDAVFEDVTVDAVKIGMLGTADTIATVANYLAQHPIPIVLDPVMVSTSGHRLLDAEAEAALREFCAQATVVTPNLKELAVLAEAPEATTLDEAIDQAAALARRWDTTFIVKGGHLGGTHADNALVTPEGSVSRVPCPRIDTPHTHGTGCSLSSSLATRLLIDATPAQALAWSTRWLAEAIRHGADLHVGSGNGPVDHSHRSRRLAEAASAQPWPLPTELSPIPESDDSWAAGPWTRALWSLAQRPLEETHRLSFIEELAQGTLPREDFLFYLAQDSHYLLSYSRTLARVASRCDHPEHSIAWARSAAACLEEEAQLHRSELGTLTEEVSPVTLAYTSFLAAAADSHYAEAAAAVLPCYWIYAHVGMHLRAATHSDHPYAPWLHTYGDAAFVEETHRAIERVEHALAEASPAQRVSAARAFVAACYFERDFFRQASCR</sequence>
<comment type="catalytic activity">
    <reaction evidence="1">
        <text>4-amino-5-hydroxymethyl-2-methylpyrimidine + ATP = 4-amino-2-methyl-5-(phosphooxymethyl)pyrimidine + ADP + H(+)</text>
        <dbReference type="Rhea" id="RHEA:23096"/>
        <dbReference type="ChEBI" id="CHEBI:15378"/>
        <dbReference type="ChEBI" id="CHEBI:16892"/>
        <dbReference type="ChEBI" id="CHEBI:30616"/>
        <dbReference type="ChEBI" id="CHEBI:58354"/>
        <dbReference type="ChEBI" id="CHEBI:456216"/>
        <dbReference type="EC" id="2.7.1.49"/>
    </reaction>
</comment>
<evidence type="ECO:0000256" key="4">
    <source>
        <dbReference type="ARBA" id="ARBA00003814"/>
    </source>
</evidence>
<evidence type="ECO:0000256" key="12">
    <source>
        <dbReference type="ARBA" id="ARBA00022741"/>
    </source>
</evidence>
<evidence type="ECO:0000256" key="17">
    <source>
        <dbReference type="ARBA" id="ARBA00047334"/>
    </source>
</evidence>
<dbReference type="GO" id="GO:0008972">
    <property type="term" value="F:phosphomethylpyrimidine kinase activity"/>
    <property type="evidence" value="ECO:0007669"/>
    <property type="project" value="UniProtKB-EC"/>
</dbReference>
<keyword evidence="13 27" id="KW-0418">Kinase</keyword>
<dbReference type="EC" id="2.5.1.3" evidence="9"/>
<evidence type="ECO:0000256" key="24">
    <source>
        <dbReference type="SAM" id="MobiDB-lite"/>
    </source>
</evidence>
<comment type="caution">
    <text evidence="27">The sequence shown here is derived from an EMBL/GenBank/DDBJ whole genome shotgun (WGS) entry which is preliminary data.</text>
</comment>
<dbReference type="Gene3D" id="3.40.1190.20">
    <property type="match status" value="1"/>
</dbReference>
<evidence type="ECO:0000256" key="19">
    <source>
        <dbReference type="ARBA" id="ARBA00047883"/>
    </source>
</evidence>
<evidence type="ECO:0000313" key="28">
    <source>
        <dbReference type="Proteomes" id="UP000050488"/>
    </source>
</evidence>
<evidence type="ECO:0000256" key="5">
    <source>
        <dbReference type="ARBA" id="ARBA00003848"/>
    </source>
</evidence>
<evidence type="ECO:0000256" key="2">
    <source>
        <dbReference type="ARBA" id="ARBA00000565"/>
    </source>
</evidence>
<comment type="catalytic activity">
    <reaction evidence="2">
        <text>4-amino-2-methyl-5-(phosphooxymethyl)pyrimidine + ATP = 4-amino-2-methyl-5-(diphosphooxymethyl)pyrimidine + ADP</text>
        <dbReference type="Rhea" id="RHEA:19893"/>
        <dbReference type="ChEBI" id="CHEBI:30616"/>
        <dbReference type="ChEBI" id="CHEBI:57841"/>
        <dbReference type="ChEBI" id="CHEBI:58354"/>
        <dbReference type="ChEBI" id="CHEBI:456216"/>
        <dbReference type="EC" id="2.7.4.7"/>
    </reaction>
</comment>
<comment type="function">
    <text evidence="5">Catalyzes the phosphorylation of hydroxymethylpyrimidine phosphate (HMP-P) to HMP-PP, and of HMP to HMP-P.</text>
</comment>
<reference evidence="27 28" key="1">
    <citation type="submission" date="2015-10" db="EMBL/GenBank/DDBJ databases">
        <title>Corynebacteirum lowii and Corynebacterium oculi species nova, derived from human clinical disease and and emended description of Corynebacterium mastiditis.</title>
        <authorList>
            <person name="Bernard K."/>
            <person name="Pacheco A.L."/>
            <person name="Mcdougall C."/>
            <person name="Burtx T."/>
            <person name="Weibe D."/>
            <person name="Tyler S."/>
            <person name="Olson A.B."/>
            <person name="Cnockaert M."/>
            <person name="Eguchi H."/>
            <person name="Kuwahara T."/>
            <person name="Nakayama-Imaohji H."/>
            <person name="Boudewijins M."/>
            <person name="Van Hoecke F."/>
            <person name="Bernier A.-M."/>
            <person name="Vandamme P."/>
        </authorList>
    </citation>
    <scope>NUCLEOTIDE SEQUENCE [LARGE SCALE GENOMIC DNA]</scope>
    <source>
        <strain evidence="27 28">NML 130206</strain>
    </source>
</reference>
<comment type="catalytic activity">
    <reaction evidence="17">
        <text>4-methyl-5-(2-phosphooxyethyl)-thiazole + 4-amino-2-methyl-5-(diphosphooxymethyl)pyrimidine + H(+) = thiamine phosphate + diphosphate</text>
        <dbReference type="Rhea" id="RHEA:22328"/>
        <dbReference type="ChEBI" id="CHEBI:15378"/>
        <dbReference type="ChEBI" id="CHEBI:33019"/>
        <dbReference type="ChEBI" id="CHEBI:37575"/>
        <dbReference type="ChEBI" id="CHEBI:57841"/>
        <dbReference type="ChEBI" id="CHEBI:58296"/>
        <dbReference type="EC" id="2.5.1.3"/>
    </reaction>
</comment>
<evidence type="ECO:0000256" key="11">
    <source>
        <dbReference type="ARBA" id="ARBA00022679"/>
    </source>
</evidence>
<keyword evidence="14" id="KW-0067">ATP-binding</keyword>
<proteinExistence type="inferred from homology"/>
<protein>
    <recommendedName>
        <fullName evidence="23">Thiamine biosynthesis multifunctional protein ThiED</fullName>
        <ecNumber evidence="9">2.5.1.3</ecNumber>
        <ecNumber evidence="8">2.7.1.49</ecNumber>
        <ecNumber evidence="10">2.7.4.7</ecNumber>
    </recommendedName>
</protein>
<evidence type="ECO:0000256" key="21">
    <source>
        <dbReference type="ARBA" id="ARBA00061288"/>
    </source>
</evidence>
<keyword evidence="12" id="KW-0547">Nucleotide-binding</keyword>
<dbReference type="STRING" id="1544413.Clow_01842"/>
<dbReference type="InterPro" id="IPR004305">
    <property type="entry name" value="Thiaminase-2/PQQC"/>
</dbReference>
<gene>
    <name evidence="27" type="primary">thiD</name>
    <name evidence="27" type="ORF">Clow_01842</name>
</gene>
<keyword evidence="11 27" id="KW-0808">Transferase</keyword>
<evidence type="ECO:0000313" key="27">
    <source>
        <dbReference type="EMBL" id="KQB85709.1"/>
    </source>
</evidence>
<comment type="catalytic activity">
    <reaction evidence="18">
        <text>2-(2-carboxy-4-methylthiazol-5-yl)ethyl phosphate + 4-amino-2-methyl-5-(diphosphooxymethyl)pyrimidine + 2 H(+) = thiamine phosphate + CO2 + diphosphate</text>
        <dbReference type="Rhea" id="RHEA:47848"/>
        <dbReference type="ChEBI" id="CHEBI:15378"/>
        <dbReference type="ChEBI" id="CHEBI:16526"/>
        <dbReference type="ChEBI" id="CHEBI:33019"/>
        <dbReference type="ChEBI" id="CHEBI:37575"/>
        <dbReference type="ChEBI" id="CHEBI:57841"/>
        <dbReference type="ChEBI" id="CHEBI:62890"/>
        <dbReference type="EC" id="2.5.1.3"/>
    </reaction>
</comment>
<dbReference type="InterPro" id="IPR016084">
    <property type="entry name" value="Haem_Oase-like_multi-hlx"/>
</dbReference>
<evidence type="ECO:0000256" key="10">
    <source>
        <dbReference type="ARBA" id="ARBA00012963"/>
    </source>
</evidence>
<evidence type="ECO:0000256" key="8">
    <source>
        <dbReference type="ARBA" id="ARBA00012135"/>
    </source>
</evidence>
<organism evidence="27 28">
    <name type="scientific">Corynebacterium lowii</name>
    <dbReference type="NCBI Taxonomy" id="1544413"/>
    <lineage>
        <taxon>Bacteria</taxon>
        <taxon>Bacillati</taxon>
        <taxon>Actinomycetota</taxon>
        <taxon>Actinomycetes</taxon>
        <taxon>Mycobacteriales</taxon>
        <taxon>Corynebacteriaceae</taxon>
        <taxon>Corynebacterium</taxon>
    </lineage>
</organism>
<evidence type="ECO:0000256" key="14">
    <source>
        <dbReference type="ARBA" id="ARBA00022840"/>
    </source>
</evidence>
<dbReference type="AlphaFoldDB" id="A0A0Q0UGA7"/>
<comment type="pathway">
    <text evidence="7">Cofactor biosynthesis; thiamine diphosphate biosynthesis; thiamine phosphate from 4-amino-2-methyl-5-diphosphomethylpyrimidine and 4-methyl-5-(2-phosphoethyl)-thiazole: step 1/1.</text>
</comment>
<dbReference type="EC" id="2.7.4.7" evidence="10"/>
<dbReference type="EC" id="2.7.1.49" evidence="8"/>
<dbReference type="NCBIfam" id="TIGR00097">
    <property type="entry name" value="HMP-P_kinase"/>
    <property type="match status" value="1"/>
</dbReference>
<comment type="function">
    <text evidence="4">Condenses 4-methyl-5-(beta-hydroxyethyl)thiazole monophosphate (THZ-P) and 2-methyl-4-amino-5-hydroxymethyl pyrimidine pyrophosphate (HMP-PP) to form thiamine monophosphate (TMP).</text>
</comment>
<comment type="catalytic activity">
    <reaction evidence="19">
        <text>2-[(2R,5Z)-2-carboxy-4-methylthiazol-5(2H)-ylidene]ethyl phosphate + 4-amino-2-methyl-5-(diphosphooxymethyl)pyrimidine + 2 H(+) = thiamine phosphate + CO2 + diphosphate</text>
        <dbReference type="Rhea" id="RHEA:47844"/>
        <dbReference type="ChEBI" id="CHEBI:15378"/>
        <dbReference type="ChEBI" id="CHEBI:16526"/>
        <dbReference type="ChEBI" id="CHEBI:33019"/>
        <dbReference type="ChEBI" id="CHEBI:37575"/>
        <dbReference type="ChEBI" id="CHEBI:57841"/>
        <dbReference type="ChEBI" id="CHEBI:62899"/>
        <dbReference type="EC" id="2.5.1.3"/>
    </reaction>
</comment>
<evidence type="ECO:0000256" key="6">
    <source>
        <dbReference type="ARBA" id="ARBA00004769"/>
    </source>
</evidence>
<evidence type="ECO:0000256" key="18">
    <source>
        <dbReference type="ARBA" id="ARBA00047851"/>
    </source>
</evidence>
<keyword evidence="28" id="KW-1185">Reference proteome</keyword>
<evidence type="ECO:0000256" key="13">
    <source>
        <dbReference type="ARBA" id="ARBA00022777"/>
    </source>
</evidence>
<dbReference type="Proteomes" id="UP000050488">
    <property type="component" value="Unassembled WGS sequence"/>
</dbReference>
<dbReference type="InterPro" id="IPR029056">
    <property type="entry name" value="Ribokinase-like"/>
</dbReference>
<dbReference type="PANTHER" id="PTHR20858:SF17">
    <property type="entry name" value="HYDROXYMETHYLPYRIMIDINE_PHOSPHOMETHYLPYRIMIDINE KINASE THI20-RELATED"/>
    <property type="match status" value="1"/>
</dbReference>
<evidence type="ECO:0000256" key="20">
    <source>
        <dbReference type="ARBA" id="ARBA00061283"/>
    </source>
</evidence>